<evidence type="ECO:0000313" key="4">
    <source>
        <dbReference type="Proteomes" id="UP000515297"/>
    </source>
</evidence>
<dbReference type="AlphaFoldDB" id="A0A1Z1FH51"/>
<keyword evidence="1" id="KW-0614">Plasmid</keyword>
<protein>
    <recommendedName>
        <fullName evidence="5">Nucleotidyltransferase family protein</fullName>
    </recommendedName>
</protein>
<dbReference type="Proteomes" id="UP000515297">
    <property type="component" value="Plasmid plas1"/>
</dbReference>
<reference evidence="2 4" key="2">
    <citation type="submission" date="2020-08" db="EMBL/GenBank/DDBJ databases">
        <authorList>
            <person name="Liu G."/>
            <person name="Sun C."/>
        </authorList>
    </citation>
    <scope>NUCLEOTIDE SEQUENCE [LARGE SCALE GENOMIC DNA]</scope>
    <source>
        <strain evidence="2 4">OT19</strain>
        <plasmid evidence="2 4">plas1</plasmid>
    </source>
</reference>
<accession>A0A1Z1FH51</accession>
<name>A0A1Z1FH51_9SPHN</name>
<dbReference type="Proteomes" id="UP000195807">
    <property type="component" value="Plasmid pCME4A9I"/>
</dbReference>
<reference evidence="1 3" key="1">
    <citation type="submission" date="2017-01" db="EMBL/GenBank/DDBJ databases">
        <title>Complete genome sequence of esterase-producing bacterium Croceicoccus marinus E4A9.</title>
        <authorList>
            <person name="Wu Y.-H."/>
            <person name="Cheng H."/>
            <person name="Xu L."/>
            <person name="Huo Y.-Y."/>
            <person name="Wang C.-S."/>
            <person name="Xu X.-W."/>
        </authorList>
    </citation>
    <scope>NUCLEOTIDE SEQUENCE [LARGE SCALE GENOMIC DNA]</scope>
    <source>
        <strain evidence="1 3">E4A9</strain>
        <plasmid evidence="1">pCME4A9I</plasmid>
        <plasmid evidence="3">Plasmid pcme4a9i</plasmid>
    </source>
</reference>
<keyword evidence="3" id="KW-1185">Reference proteome</keyword>
<organism evidence="1 3">
    <name type="scientific">Croceicoccus marinus</name>
    <dbReference type="NCBI Taxonomy" id="450378"/>
    <lineage>
        <taxon>Bacteria</taxon>
        <taxon>Pseudomonadati</taxon>
        <taxon>Pseudomonadota</taxon>
        <taxon>Alphaproteobacteria</taxon>
        <taxon>Sphingomonadales</taxon>
        <taxon>Erythrobacteraceae</taxon>
        <taxon>Croceicoccus</taxon>
    </lineage>
</organism>
<evidence type="ECO:0000313" key="3">
    <source>
        <dbReference type="Proteomes" id="UP000195807"/>
    </source>
</evidence>
<sequence length="183" mass="19325">MPLPQNYIEALGRLGAAFAAYESATGHAAILVGGAAAAIHTDGEFMSADFDVVAGADQAFAEAMSASGFVADDKAVHGMGWYHPAYPAFAVEQVSGGFFDGRGERDRCLRLILQDGASIVLPAVEDMIADRLGQHEIAKGDTAMLEQARALFTLAQDLDATYLRRRISEEGGNPAHLGISEDP</sequence>
<dbReference type="OrthoDB" id="7432624at2"/>
<evidence type="ECO:0008006" key="5">
    <source>
        <dbReference type="Google" id="ProtNLM"/>
    </source>
</evidence>
<dbReference type="EMBL" id="CP060053">
    <property type="protein sequence ID" value="QNE06805.1"/>
    <property type="molecule type" value="Genomic_DNA"/>
</dbReference>
<evidence type="ECO:0000313" key="2">
    <source>
        <dbReference type="EMBL" id="QNE06805.1"/>
    </source>
</evidence>
<gene>
    <name evidence="1" type="ORF">A9D14_17475</name>
    <name evidence="2" type="ORF">H4O24_17120</name>
</gene>
<geneLocation type="plasmid" evidence="3">
    <name>pcme4a9i</name>
</geneLocation>
<geneLocation type="plasmid" evidence="1">
    <name>pCME4A9I</name>
</geneLocation>
<evidence type="ECO:0000313" key="1">
    <source>
        <dbReference type="EMBL" id="ARU18082.1"/>
    </source>
</evidence>
<geneLocation type="plasmid" evidence="2 4">
    <name>plas1</name>
</geneLocation>
<dbReference type="EMBL" id="CP019603">
    <property type="protein sequence ID" value="ARU18082.1"/>
    <property type="molecule type" value="Genomic_DNA"/>
</dbReference>
<proteinExistence type="predicted"/>
<dbReference type="KEGG" id="cman:A9D14_17475"/>
<dbReference type="RefSeq" id="WP_066850615.1">
    <property type="nucleotide sequence ID" value="NZ_CP019603.1"/>
</dbReference>